<reference evidence="2 3" key="1">
    <citation type="submission" date="2018-04" db="EMBL/GenBank/DDBJ databases">
        <title>Genomic Encyclopedia of Type Strains, Phase IV (KMG-IV): sequencing the most valuable type-strain genomes for metagenomic binning, comparative biology and taxonomic classification.</title>
        <authorList>
            <person name="Goeker M."/>
        </authorList>
    </citation>
    <scope>NUCLEOTIDE SEQUENCE [LARGE SCALE GENOMIC DNA]</scope>
    <source>
        <strain evidence="2 3">DSM 100231</strain>
    </source>
</reference>
<dbReference type="Proteomes" id="UP000245466">
    <property type="component" value="Unassembled WGS sequence"/>
</dbReference>
<evidence type="ECO:0000256" key="1">
    <source>
        <dbReference type="SAM" id="SignalP"/>
    </source>
</evidence>
<comment type="caution">
    <text evidence="2">The sequence shown here is derived from an EMBL/GenBank/DDBJ whole genome shotgun (WGS) entry which is preliminary data.</text>
</comment>
<dbReference type="RefSeq" id="WP_116545452.1">
    <property type="nucleotide sequence ID" value="NZ_QEKI01000027.1"/>
</dbReference>
<dbReference type="OrthoDB" id="1371764at2"/>
<keyword evidence="3" id="KW-1185">Reference proteome</keyword>
<feature type="signal peptide" evidence="1">
    <location>
        <begin position="1"/>
        <end position="21"/>
    </location>
</feature>
<dbReference type="AlphaFoldDB" id="A0A2U1AI98"/>
<organism evidence="2 3">
    <name type="scientific">Pontibacter virosus</name>
    <dbReference type="NCBI Taxonomy" id="1765052"/>
    <lineage>
        <taxon>Bacteria</taxon>
        <taxon>Pseudomonadati</taxon>
        <taxon>Bacteroidota</taxon>
        <taxon>Cytophagia</taxon>
        <taxon>Cytophagales</taxon>
        <taxon>Hymenobacteraceae</taxon>
        <taxon>Pontibacter</taxon>
    </lineage>
</organism>
<feature type="chain" id="PRO_5015780157" evidence="1">
    <location>
        <begin position="22"/>
        <end position="148"/>
    </location>
</feature>
<dbReference type="EMBL" id="QEKI01000027">
    <property type="protein sequence ID" value="PVY36127.1"/>
    <property type="molecule type" value="Genomic_DNA"/>
</dbReference>
<keyword evidence="1" id="KW-0732">Signal</keyword>
<accession>A0A2U1AI98</accession>
<sequence length="148" mass="17248">MKKFKIWLVVTVCLTSCNIGAGTLGSFDDRKFRVNFDEMQAAMNLLEEQKIPDKWKETAASIQHTYEFLSANTTCFYFPESPEEMYFVSYQGNSKVTVMSVRSVFINGRWLTERDLTEAESERIENRFDKEIVDKLERVTNSKATREN</sequence>
<evidence type="ECO:0000313" key="2">
    <source>
        <dbReference type="EMBL" id="PVY36127.1"/>
    </source>
</evidence>
<gene>
    <name evidence="2" type="ORF">C8E01_1277</name>
</gene>
<proteinExistence type="predicted"/>
<protein>
    <submittedName>
        <fullName evidence="2">Uncharacterized protein</fullName>
    </submittedName>
</protein>
<evidence type="ECO:0000313" key="3">
    <source>
        <dbReference type="Proteomes" id="UP000245466"/>
    </source>
</evidence>
<name>A0A2U1AI98_9BACT</name>